<evidence type="ECO:0000256" key="1">
    <source>
        <dbReference type="SAM" id="MobiDB-lite"/>
    </source>
</evidence>
<evidence type="ECO:0000313" key="2">
    <source>
        <dbReference type="EMBL" id="KAK0440685.1"/>
    </source>
</evidence>
<dbReference type="EMBL" id="JAUEPS010000075">
    <property type="protein sequence ID" value="KAK0440685.1"/>
    <property type="molecule type" value="Genomic_DNA"/>
</dbReference>
<protein>
    <recommendedName>
        <fullName evidence="4">JmjC domain-containing protein</fullName>
    </recommendedName>
</protein>
<proteinExistence type="predicted"/>
<keyword evidence="3" id="KW-1185">Reference proteome</keyword>
<feature type="compositionally biased region" description="Basic and acidic residues" evidence="1">
    <location>
        <begin position="609"/>
        <end position="627"/>
    </location>
</feature>
<dbReference type="SUPFAM" id="SSF51197">
    <property type="entry name" value="Clavaminate synthase-like"/>
    <property type="match status" value="1"/>
</dbReference>
<gene>
    <name evidence="2" type="ORF">EV420DRAFT_1650434</name>
</gene>
<feature type="region of interest" description="Disordered" evidence="1">
    <location>
        <begin position="1"/>
        <end position="56"/>
    </location>
</feature>
<reference evidence="2" key="1">
    <citation type="submission" date="2023-06" db="EMBL/GenBank/DDBJ databases">
        <authorList>
            <consortium name="Lawrence Berkeley National Laboratory"/>
            <person name="Ahrendt S."/>
            <person name="Sahu N."/>
            <person name="Indic B."/>
            <person name="Wong-Bajracharya J."/>
            <person name="Merenyi Z."/>
            <person name="Ke H.-M."/>
            <person name="Monk M."/>
            <person name="Kocsube S."/>
            <person name="Drula E."/>
            <person name="Lipzen A."/>
            <person name="Balint B."/>
            <person name="Henrissat B."/>
            <person name="Andreopoulos B."/>
            <person name="Martin F.M."/>
            <person name="Harder C.B."/>
            <person name="Rigling D."/>
            <person name="Ford K.L."/>
            <person name="Foster G.D."/>
            <person name="Pangilinan J."/>
            <person name="Papanicolaou A."/>
            <person name="Barry K."/>
            <person name="LaButti K."/>
            <person name="Viragh M."/>
            <person name="Koriabine M."/>
            <person name="Yan M."/>
            <person name="Riley R."/>
            <person name="Champramary S."/>
            <person name="Plett K.L."/>
            <person name="Tsai I.J."/>
            <person name="Slot J."/>
            <person name="Sipos G."/>
            <person name="Plett J."/>
            <person name="Nagy L.G."/>
            <person name="Grigoriev I.V."/>
        </authorList>
    </citation>
    <scope>NUCLEOTIDE SEQUENCE</scope>
    <source>
        <strain evidence="2">CCBAS 213</strain>
    </source>
</reference>
<sequence length="643" mass="72507">MELPKSDDDAPYEEQSNVIASPRKRKLSATNDFRNAENRSELGSGAPASDSSKWQKGIEGIPLQMSDKNHPASPPWIRIRSPSIEVISNPLSPLSSDTAPLIDNYAPSVDHDVQSGVEMPSRRVTDFGVNAPGVYSDAPTVSWRRIRIPRDPSPPPARVVLPYIPEGSENLLQRHANEVYMHASCHPILEDSNEHIVFMRPPFPDDIELIDTILDHLAHNRGVKLEGFRDPDIIEALMADHMATRWNVQPARLVEVHDTFRGMKTPGKPFKRMLHSEFIDGLVDPTRNEKILDVPMSHRGAPPPFGLMDDGNDAWNNTSAQYDWPHGLSREQWSDLNWGLLHHALTWTDEHHEADGKIALIAAEQGCKLWVAIFPSLAFRRNQVGKFFDEALNISGPNEWKKMSVGFTLALLPGDCYFQPAGAVHAVYTLEPSFTRGSSFWSLACMHHVEVSCLYDAEGGIWSTNLDHDPERVYEGLVRMMLYLPTHPDKLRYKRSLVSFLLMILDPVPYVPTHRRAYGFPLGKDKAAEKYSLKLHEQALSRALRRVSQCKWALLAQDYAKRVAAFIGLPGVDDLKRFLGTGAAFSEPGEKISISEVLNEILQDEKKIREQEEEKERLEEAEVEEHPPIQVKTPQRGRKGGRK</sequence>
<comment type="caution">
    <text evidence="2">The sequence shown here is derived from an EMBL/GenBank/DDBJ whole genome shotgun (WGS) entry which is preliminary data.</text>
</comment>
<feature type="region of interest" description="Disordered" evidence="1">
    <location>
        <begin position="609"/>
        <end position="643"/>
    </location>
</feature>
<dbReference type="GeneID" id="85361997"/>
<evidence type="ECO:0008006" key="4">
    <source>
        <dbReference type="Google" id="ProtNLM"/>
    </source>
</evidence>
<evidence type="ECO:0000313" key="3">
    <source>
        <dbReference type="Proteomes" id="UP001175211"/>
    </source>
</evidence>
<accession>A0AA39JEU9</accession>
<dbReference type="Gene3D" id="2.60.120.650">
    <property type="entry name" value="Cupin"/>
    <property type="match status" value="1"/>
</dbReference>
<dbReference type="AlphaFoldDB" id="A0AA39JEU9"/>
<dbReference type="RefSeq" id="XP_060323693.1">
    <property type="nucleotide sequence ID" value="XM_060478449.1"/>
</dbReference>
<organism evidence="2 3">
    <name type="scientific">Armillaria tabescens</name>
    <name type="common">Ringless honey mushroom</name>
    <name type="synonym">Agaricus tabescens</name>
    <dbReference type="NCBI Taxonomy" id="1929756"/>
    <lineage>
        <taxon>Eukaryota</taxon>
        <taxon>Fungi</taxon>
        <taxon>Dikarya</taxon>
        <taxon>Basidiomycota</taxon>
        <taxon>Agaricomycotina</taxon>
        <taxon>Agaricomycetes</taxon>
        <taxon>Agaricomycetidae</taxon>
        <taxon>Agaricales</taxon>
        <taxon>Marasmiineae</taxon>
        <taxon>Physalacriaceae</taxon>
        <taxon>Desarmillaria</taxon>
    </lineage>
</organism>
<name>A0AA39JEU9_ARMTA</name>
<dbReference type="Proteomes" id="UP001175211">
    <property type="component" value="Unassembled WGS sequence"/>
</dbReference>